<dbReference type="RefSeq" id="WP_092571680.1">
    <property type="nucleotide sequence ID" value="NZ_CALUDV010000019.1"/>
</dbReference>
<sequence>MNEKERIMELVRQNVITLEEALTLLEAVGNSDAQNPSLKEDPLHKPLNKHSRNDQIDKFVDNVLETGSQVGHKVADYLKKSLTEDQAKDTDQPNYYAEEFKEDQAAEEARWRQAEPTMKEADHQALDQEIAELLAQVDAKKEKQLINQQRLRELEIFEELDDLTEEMQVQKSDLLSEKETLEEDIKNLSDSLGQLYAQKAQTMNESSQPFSEQNREYLKAKADDFSRFTARLADDAIRSGKQVSQGLGQQFKEIFKNFDRKDINLSFEVPWIKSQTLQHRFEFAGEDLKNIQFKLNNGSLKVEKAPSDKVIVAGELRFHGNFEKYDAEEFANHSTIDAHEDCLIFQVNSPRLSADLTLSLPEKDYNQVQISLFNGDGQIEDIQAKEIDIQNKNGDLDLARLTASLVNVMNLNGDIKLTDMDSQDIVAKTLSGDIRLTGNAENLNFSTSAGSIFISKKDATTSQIQAQTTTGDIKISQPAQVNLQVIAASTTGAVHQRLTSVDTVQSTGSHTRQEIQRQLDSQDQLVTIDAKVISGDIYLKDAEV</sequence>
<evidence type="ECO:0000256" key="1">
    <source>
        <dbReference type="SAM" id="Coils"/>
    </source>
</evidence>
<keyword evidence="5" id="KW-1185">Reference proteome</keyword>
<dbReference type="AlphaFoldDB" id="A0A1H9DGL0"/>
<feature type="region of interest" description="Disordered" evidence="2">
    <location>
        <begin position="32"/>
        <end position="54"/>
    </location>
</feature>
<keyword evidence="1" id="KW-0175">Coiled coil</keyword>
<proteinExistence type="predicted"/>
<feature type="domain" description="DUF4097" evidence="3">
    <location>
        <begin position="335"/>
        <end position="537"/>
    </location>
</feature>
<dbReference type="STRING" id="89093.SAMN04488558_105134"/>
<evidence type="ECO:0000313" key="4">
    <source>
        <dbReference type="EMBL" id="SEQ12614.1"/>
    </source>
</evidence>
<dbReference type="EMBL" id="FOEN01000005">
    <property type="protein sequence ID" value="SEQ12614.1"/>
    <property type="molecule type" value="Genomic_DNA"/>
</dbReference>
<evidence type="ECO:0000256" key="2">
    <source>
        <dbReference type="SAM" id="MobiDB-lite"/>
    </source>
</evidence>
<evidence type="ECO:0000259" key="3">
    <source>
        <dbReference type="Pfam" id="PF13349"/>
    </source>
</evidence>
<evidence type="ECO:0000313" key="5">
    <source>
        <dbReference type="Proteomes" id="UP000198833"/>
    </source>
</evidence>
<dbReference type="OrthoDB" id="2240743at2"/>
<reference evidence="4 5" key="1">
    <citation type="submission" date="2016-10" db="EMBL/GenBank/DDBJ databases">
        <authorList>
            <person name="de Groot N.N."/>
        </authorList>
    </citation>
    <scope>NUCLEOTIDE SEQUENCE [LARGE SCALE GENOMIC DNA]</scope>
    <source>
        <strain evidence="4 5">DSM 15695</strain>
    </source>
</reference>
<gene>
    <name evidence="4" type="ORF">SAMN04488558_105134</name>
</gene>
<feature type="coiled-coil region" evidence="1">
    <location>
        <begin position="123"/>
        <end position="198"/>
    </location>
</feature>
<organism evidence="4 5">
    <name type="scientific">Ignavigranum ruoffiae</name>
    <dbReference type="NCBI Taxonomy" id="89093"/>
    <lineage>
        <taxon>Bacteria</taxon>
        <taxon>Bacillati</taxon>
        <taxon>Bacillota</taxon>
        <taxon>Bacilli</taxon>
        <taxon>Lactobacillales</taxon>
        <taxon>Aerococcaceae</taxon>
        <taxon>Ignavigranum</taxon>
    </lineage>
</organism>
<accession>A0A1H9DGL0</accession>
<protein>
    <submittedName>
        <fullName evidence="4">Putative adhesin</fullName>
    </submittedName>
</protein>
<name>A0A1H9DGL0_9LACT</name>
<dbReference type="InterPro" id="IPR025164">
    <property type="entry name" value="Toastrack_DUF4097"/>
</dbReference>
<dbReference type="Proteomes" id="UP000198833">
    <property type="component" value="Unassembled WGS sequence"/>
</dbReference>
<dbReference type="Pfam" id="PF13349">
    <property type="entry name" value="DUF4097"/>
    <property type="match status" value="1"/>
</dbReference>